<dbReference type="Pfam" id="PF05175">
    <property type="entry name" value="MTS"/>
    <property type="match status" value="1"/>
</dbReference>
<evidence type="ECO:0000256" key="3">
    <source>
        <dbReference type="ARBA" id="ARBA00022691"/>
    </source>
</evidence>
<protein>
    <recommendedName>
        <fullName evidence="5">Release factor glutamine methyltransferase</fullName>
        <shortName evidence="5">RF MTase</shortName>
        <ecNumber evidence="5">2.1.1.297</ecNumber>
    </recommendedName>
    <alternativeName>
        <fullName evidence="5">N5-glutamine methyltransferase PrmC</fullName>
    </alternativeName>
    <alternativeName>
        <fullName evidence="5">Protein-(glutamine-N5) MTase PrmC</fullName>
    </alternativeName>
    <alternativeName>
        <fullName evidence="5">Protein-glutamine N-methyltransferase PrmC</fullName>
    </alternativeName>
</protein>
<dbReference type="GO" id="GO:0008168">
    <property type="term" value="F:methyltransferase activity"/>
    <property type="evidence" value="ECO:0007669"/>
    <property type="project" value="UniProtKB-KW"/>
</dbReference>
<reference evidence="8 9" key="1">
    <citation type="submission" date="2016-10" db="EMBL/GenBank/DDBJ databases">
        <authorList>
            <person name="Varghese N."/>
            <person name="Submissions S."/>
        </authorList>
    </citation>
    <scope>NUCLEOTIDE SEQUENCE [LARGE SCALE GENOMIC DNA]</scope>
    <source>
        <strain evidence="8 9">WC1T17</strain>
    </source>
</reference>
<evidence type="ECO:0000259" key="7">
    <source>
        <dbReference type="Pfam" id="PF17827"/>
    </source>
</evidence>
<dbReference type="SUPFAM" id="SSF53335">
    <property type="entry name" value="S-adenosyl-L-methionine-dependent methyltransferases"/>
    <property type="match status" value="1"/>
</dbReference>
<evidence type="ECO:0000256" key="5">
    <source>
        <dbReference type="HAMAP-Rule" id="MF_02126"/>
    </source>
</evidence>
<feature type="binding site" evidence="5">
    <location>
        <position position="183"/>
    </location>
    <ligand>
        <name>S-adenosyl-L-methionine</name>
        <dbReference type="ChEBI" id="CHEBI:59789"/>
    </ligand>
</feature>
<dbReference type="Proteomes" id="UP000182089">
    <property type="component" value="Unassembled WGS sequence"/>
</dbReference>
<comment type="caution">
    <text evidence="8">The sequence shown here is derived from an EMBL/GenBank/DDBJ whole genome shotgun (WGS) entry which is preliminary data.</text>
</comment>
<dbReference type="GO" id="GO:0032259">
    <property type="term" value="P:methylation"/>
    <property type="evidence" value="ECO:0007669"/>
    <property type="project" value="UniProtKB-KW"/>
</dbReference>
<organism evidence="8 9">
    <name type="scientific">Ligilactobacillus ruminis</name>
    <dbReference type="NCBI Taxonomy" id="1623"/>
    <lineage>
        <taxon>Bacteria</taxon>
        <taxon>Bacillati</taxon>
        <taxon>Bacillota</taxon>
        <taxon>Bacilli</taxon>
        <taxon>Lactobacillales</taxon>
        <taxon>Lactobacillaceae</taxon>
        <taxon>Ligilactobacillus</taxon>
    </lineage>
</organism>
<name>A0ABY1AAN1_9LACO</name>
<dbReference type="HAMAP" id="MF_02126">
    <property type="entry name" value="RF_methyltr_PrmC"/>
    <property type="match status" value="1"/>
</dbReference>
<comment type="function">
    <text evidence="5">Methylates the class 1 translation termination release factors RF1/PrfA and RF2/PrfB on the glutamine residue of the universally conserved GGQ motif.</text>
</comment>
<dbReference type="InterPro" id="IPR019874">
    <property type="entry name" value="RF_methyltr_PrmC"/>
</dbReference>
<dbReference type="PANTHER" id="PTHR18895:SF74">
    <property type="entry name" value="MTRF1L RELEASE FACTOR GLUTAMINE METHYLTRANSFERASE"/>
    <property type="match status" value="1"/>
</dbReference>
<feature type="binding site" evidence="5">
    <location>
        <position position="142"/>
    </location>
    <ligand>
        <name>S-adenosyl-L-methionine</name>
        <dbReference type="ChEBI" id="CHEBI:59789"/>
    </ligand>
</feature>
<dbReference type="InterPro" id="IPR029063">
    <property type="entry name" value="SAM-dependent_MTases_sf"/>
</dbReference>
<feature type="domain" description="Release factor glutamine methyltransferase N-terminal" evidence="7">
    <location>
        <begin position="13"/>
        <end position="77"/>
    </location>
</feature>
<feature type="domain" description="Methyltransferase small" evidence="6">
    <location>
        <begin position="106"/>
        <end position="189"/>
    </location>
</feature>
<dbReference type="CDD" id="cd02440">
    <property type="entry name" value="AdoMet_MTases"/>
    <property type="match status" value="1"/>
</dbReference>
<dbReference type="Gene3D" id="1.10.8.10">
    <property type="entry name" value="DNA helicase RuvA subunit, C-terminal domain"/>
    <property type="match status" value="1"/>
</dbReference>
<keyword evidence="2 5" id="KW-0808">Transferase</keyword>
<comment type="similarity">
    <text evidence="5">Belongs to the protein N5-glutamine methyltransferase family. PrmC subfamily.</text>
</comment>
<sequence>MADKITVFEAQKWAFLLADQNNLEHSAIDLLLCGQMGWNLTQLLTHYQDEFDQKSWELFQANVAKYLKGMPPQYILGYAAFFGRKFKVNEYTLIPRVETQDLVEWILQDGVCGRVLDLGTGSGAIGVTLKKENPKCEVLLSDISAPALAVAKGNAQALEADVSFCVSDVFNGIAGKFDVVVSNPPYIALDEAEYMDQSVLDYEPELALFAEDEGLAIYKKICREIKGHLNPNARLYLEIGFLQGQKLVSLFKKAYPKAQVTLKQDESGRDRMVRVIFN</sequence>
<dbReference type="EC" id="2.1.1.297" evidence="5"/>
<dbReference type="InterPro" id="IPR050320">
    <property type="entry name" value="N5-glutamine_MTase"/>
</dbReference>
<keyword evidence="3 5" id="KW-0949">S-adenosyl-L-methionine</keyword>
<keyword evidence="1 5" id="KW-0489">Methyltransferase</keyword>
<feature type="binding site" evidence="5">
    <location>
        <begin position="183"/>
        <end position="186"/>
    </location>
    <ligand>
        <name>substrate</name>
    </ligand>
</feature>
<dbReference type="InterPro" id="IPR002052">
    <property type="entry name" value="DNA_methylase_N6_adenine_CS"/>
</dbReference>
<dbReference type="EMBL" id="FOCC01000004">
    <property type="protein sequence ID" value="SEM54893.1"/>
    <property type="molecule type" value="Genomic_DNA"/>
</dbReference>
<dbReference type="InterPro" id="IPR007848">
    <property type="entry name" value="Small_mtfrase_dom"/>
</dbReference>
<accession>A0ABY1AAN1</accession>
<comment type="caution">
    <text evidence="5">Lacks conserved residue(s) required for the propagation of feature annotation.</text>
</comment>
<evidence type="ECO:0000313" key="8">
    <source>
        <dbReference type="EMBL" id="SEM54893.1"/>
    </source>
</evidence>
<comment type="catalytic activity">
    <reaction evidence="4 5">
        <text>L-glutaminyl-[peptide chain release factor] + S-adenosyl-L-methionine = N(5)-methyl-L-glutaminyl-[peptide chain release factor] + S-adenosyl-L-homocysteine + H(+)</text>
        <dbReference type="Rhea" id="RHEA:42896"/>
        <dbReference type="Rhea" id="RHEA-COMP:10271"/>
        <dbReference type="Rhea" id="RHEA-COMP:10272"/>
        <dbReference type="ChEBI" id="CHEBI:15378"/>
        <dbReference type="ChEBI" id="CHEBI:30011"/>
        <dbReference type="ChEBI" id="CHEBI:57856"/>
        <dbReference type="ChEBI" id="CHEBI:59789"/>
        <dbReference type="ChEBI" id="CHEBI:61891"/>
        <dbReference type="EC" id="2.1.1.297"/>
    </reaction>
</comment>
<dbReference type="PANTHER" id="PTHR18895">
    <property type="entry name" value="HEMK METHYLTRANSFERASE"/>
    <property type="match status" value="1"/>
</dbReference>
<feature type="binding site" evidence="5">
    <location>
        <begin position="119"/>
        <end position="123"/>
    </location>
    <ligand>
        <name>S-adenosyl-L-methionine</name>
        <dbReference type="ChEBI" id="CHEBI:59789"/>
    </ligand>
</feature>
<evidence type="ECO:0000313" key="9">
    <source>
        <dbReference type="Proteomes" id="UP000182089"/>
    </source>
</evidence>
<evidence type="ECO:0000256" key="4">
    <source>
        <dbReference type="ARBA" id="ARBA00048391"/>
    </source>
</evidence>
<dbReference type="InterPro" id="IPR040758">
    <property type="entry name" value="PrmC_N"/>
</dbReference>
<evidence type="ECO:0000256" key="2">
    <source>
        <dbReference type="ARBA" id="ARBA00022679"/>
    </source>
</evidence>
<gene>
    <name evidence="5" type="primary">prmC</name>
    <name evidence="8" type="ORF">SAMN05216431_10468</name>
</gene>
<dbReference type="NCBIfam" id="TIGR00536">
    <property type="entry name" value="hemK_fam"/>
    <property type="match status" value="1"/>
</dbReference>
<dbReference type="PROSITE" id="PS00092">
    <property type="entry name" value="N6_MTASE"/>
    <property type="match status" value="1"/>
</dbReference>
<dbReference type="Pfam" id="PF17827">
    <property type="entry name" value="PrmC_N"/>
    <property type="match status" value="1"/>
</dbReference>
<dbReference type="InterPro" id="IPR004556">
    <property type="entry name" value="HemK-like"/>
</dbReference>
<proteinExistence type="inferred from homology"/>
<dbReference type="NCBIfam" id="TIGR03534">
    <property type="entry name" value="RF_mod_PrmC"/>
    <property type="match status" value="1"/>
</dbReference>
<evidence type="ECO:0000259" key="6">
    <source>
        <dbReference type="Pfam" id="PF05175"/>
    </source>
</evidence>
<evidence type="ECO:0000256" key="1">
    <source>
        <dbReference type="ARBA" id="ARBA00022603"/>
    </source>
</evidence>
<dbReference type="Gene3D" id="3.40.50.150">
    <property type="entry name" value="Vaccinia Virus protein VP39"/>
    <property type="match status" value="1"/>
</dbReference>